<keyword evidence="4 8" id="KW-0819">tRNA processing</keyword>
<protein>
    <recommendedName>
        <fullName evidence="8">tRNA(Ile)-lysidine synthase</fullName>
        <ecNumber evidence="8">6.3.4.19</ecNumber>
    </recommendedName>
    <alternativeName>
        <fullName evidence="8">tRNA(Ile)-2-lysyl-cytidine synthase</fullName>
    </alternativeName>
    <alternativeName>
        <fullName evidence="8">tRNA(Ile)-lysidine synthetase</fullName>
    </alternativeName>
</protein>
<dbReference type="SUPFAM" id="SSF52402">
    <property type="entry name" value="Adenine nucleotide alpha hydrolases-like"/>
    <property type="match status" value="1"/>
</dbReference>
<evidence type="ECO:0000256" key="8">
    <source>
        <dbReference type="HAMAP-Rule" id="MF_01161"/>
    </source>
</evidence>
<dbReference type="SMART" id="SM00977">
    <property type="entry name" value="TilS_C"/>
    <property type="match status" value="1"/>
</dbReference>
<dbReference type="RefSeq" id="WP_274457405.1">
    <property type="nucleotide sequence ID" value="NZ_CP067097.1"/>
</dbReference>
<dbReference type="EMBL" id="JAUSTP010000015">
    <property type="protein sequence ID" value="MDQ0190140.1"/>
    <property type="molecule type" value="Genomic_DNA"/>
</dbReference>
<dbReference type="HAMAP" id="MF_01161">
    <property type="entry name" value="tRNA_Ile_lys_synt"/>
    <property type="match status" value="1"/>
</dbReference>
<name>A0ABT9XIM7_9BACL</name>
<dbReference type="NCBIfam" id="TIGR02432">
    <property type="entry name" value="lysidine_TilS_N"/>
    <property type="match status" value="1"/>
</dbReference>
<keyword evidence="3 8" id="KW-0436">Ligase</keyword>
<dbReference type="EC" id="6.3.4.19" evidence="8"/>
<accession>A0ABT9XIM7</accession>
<dbReference type="Pfam" id="PF01171">
    <property type="entry name" value="ATP_bind_3"/>
    <property type="match status" value="1"/>
</dbReference>
<evidence type="ECO:0000259" key="9">
    <source>
        <dbReference type="SMART" id="SM00977"/>
    </source>
</evidence>
<comment type="function">
    <text evidence="8">Ligates lysine onto the cytidine present at position 34 of the AUA codon-specific tRNA(Ile) that contains the anticodon CAU, in an ATP-dependent manner. Cytidine is converted to lysidine, thus changing the amino acid specificity of the tRNA from methionine to isoleucine.</text>
</comment>
<proteinExistence type="inferred from homology"/>
<dbReference type="SUPFAM" id="SSF56037">
    <property type="entry name" value="PheT/TilS domain"/>
    <property type="match status" value="1"/>
</dbReference>
<evidence type="ECO:0000256" key="2">
    <source>
        <dbReference type="ARBA" id="ARBA00022490"/>
    </source>
</evidence>
<comment type="domain">
    <text evidence="8">The N-terminal region contains the highly conserved SGGXDS motif, predicted to be a P-loop motif involved in ATP binding.</text>
</comment>
<dbReference type="CDD" id="cd01992">
    <property type="entry name" value="TilS_N"/>
    <property type="match status" value="1"/>
</dbReference>
<gene>
    <name evidence="8" type="primary">tilS</name>
    <name evidence="10" type="ORF">J2S03_002003</name>
</gene>
<feature type="domain" description="Lysidine-tRNA(Ile) synthetase C-terminal" evidence="9">
    <location>
        <begin position="394"/>
        <end position="466"/>
    </location>
</feature>
<evidence type="ECO:0000256" key="3">
    <source>
        <dbReference type="ARBA" id="ARBA00022598"/>
    </source>
</evidence>
<evidence type="ECO:0000313" key="10">
    <source>
        <dbReference type="EMBL" id="MDQ0190140.1"/>
    </source>
</evidence>
<dbReference type="Gene3D" id="3.30.465.60">
    <property type="match status" value="1"/>
</dbReference>
<organism evidence="10 11">
    <name type="scientific">Alicyclobacillus cycloheptanicus</name>
    <dbReference type="NCBI Taxonomy" id="1457"/>
    <lineage>
        <taxon>Bacteria</taxon>
        <taxon>Bacillati</taxon>
        <taxon>Bacillota</taxon>
        <taxon>Bacilli</taxon>
        <taxon>Bacillales</taxon>
        <taxon>Alicyclobacillaceae</taxon>
        <taxon>Alicyclobacillus</taxon>
    </lineage>
</organism>
<evidence type="ECO:0000313" key="11">
    <source>
        <dbReference type="Proteomes" id="UP001232973"/>
    </source>
</evidence>
<dbReference type="InterPro" id="IPR012796">
    <property type="entry name" value="Lysidine-tRNA-synth_C"/>
</dbReference>
<evidence type="ECO:0000256" key="5">
    <source>
        <dbReference type="ARBA" id="ARBA00022741"/>
    </source>
</evidence>
<feature type="binding site" evidence="8">
    <location>
        <begin position="32"/>
        <end position="37"/>
    </location>
    <ligand>
        <name>ATP</name>
        <dbReference type="ChEBI" id="CHEBI:30616"/>
    </ligand>
</feature>
<keyword evidence="2 8" id="KW-0963">Cytoplasm</keyword>
<comment type="similarity">
    <text evidence="8">Belongs to the tRNA(Ile)-lysidine synthase family.</text>
</comment>
<dbReference type="InterPro" id="IPR014729">
    <property type="entry name" value="Rossmann-like_a/b/a_fold"/>
</dbReference>
<keyword evidence="6 8" id="KW-0067">ATP-binding</keyword>
<evidence type="ECO:0000256" key="4">
    <source>
        <dbReference type="ARBA" id="ARBA00022694"/>
    </source>
</evidence>
<reference evidence="10 11" key="1">
    <citation type="submission" date="2023-07" db="EMBL/GenBank/DDBJ databases">
        <title>Genomic Encyclopedia of Type Strains, Phase IV (KMG-IV): sequencing the most valuable type-strain genomes for metagenomic binning, comparative biology and taxonomic classification.</title>
        <authorList>
            <person name="Goeker M."/>
        </authorList>
    </citation>
    <scope>NUCLEOTIDE SEQUENCE [LARGE SCALE GENOMIC DNA]</scope>
    <source>
        <strain evidence="10 11">DSM 4006</strain>
    </source>
</reference>
<keyword evidence="11" id="KW-1185">Reference proteome</keyword>
<dbReference type="Pfam" id="PF09179">
    <property type="entry name" value="TilS"/>
    <property type="match status" value="1"/>
</dbReference>
<evidence type="ECO:0000256" key="1">
    <source>
        <dbReference type="ARBA" id="ARBA00004496"/>
    </source>
</evidence>
<dbReference type="InterPro" id="IPR015262">
    <property type="entry name" value="tRNA_Ile_lys_synt_subst-bd"/>
</dbReference>
<dbReference type="Pfam" id="PF11734">
    <property type="entry name" value="TilS_C"/>
    <property type="match status" value="1"/>
</dbReference>
<dbReference type="Proteomes" id="UP001232973">
    <property type="component" value="Unassembled WGS sequence"/>
</dbReference>
<dbReference type="Gene3D" id="3.40.50.620">
    <property type="entry name" value="HUPs"/>
    <property type="match status" value="1"/>
</dbReference>
<dbReference type="SUPFAM" id="SSF82829">
    <property type="entry name" value="MesJ substrate recognition domain-like"/>
    <property type="match status" value="1"/>
</dbReference>
<dbReference type="InterPro" id="IPR012094">
    <property type="entry name" value="tRNA_Ile_lys_synt"/>
</dbReference>
<comment type="catalytic activity">
    <reaction evidence="7 8">
        <text>cytidine(34) in tRNA(Ile2) + L-lysine + ATP = lysidine(34) in tRNA(Ile2) + AMP + diphosphate + H(+)</text>
        <dbReference type="Rhea" id="RHEA:43744"/>
        <dbReference type="Rhea" id="RHEA-COMP:10625"/>
        <dbReference type="Rhea" id="RHEA-COMP:10670"/>
        <dbReference type="ChEBI" id="CHEBI:15378"/>
        <dbReference type="ChEBI" id="CHEBI:30616"/>
        <dbReference type="ChEBI" id="CHEBI:32551"/>
        <dbReference type="ChEBI" id="CHEBI:33019"/>
        <dbReference type="ChEBI" id="CHEBI:82748"/>
        <dbReference type="ChEBI" id="CHEBI:83665"/>
        <dbReference type="ChEBI" id="CHEBI:456215"/>
        <dbReference type="EC" id="6.3.4.19"/>
    </reaction>
</comment>
<sequence>MAAGQDVAQCVRRFFATTQGTGADSPLLVGVSGGVDSMVLLHVLRVMQPSMGWALHVVHVNHHLRPDADQDEALVAQTCRAWGIPWTVQHVDLQSIPKSKRQGTEADARRLRYDALAAAARDVGARRVCLAHHADDQFETVLWRLLRGTGRTGLGGMRAVTEQQGIAWFRPLLTVPKQALYQYAAHQRIPFREDASNVDPRYTRNALRKDVVPILKRLQPNWAERVQRMTTLLQEEDAWLSQQAQAVVRASASLGPAGICVQLSTFRQAPRPLQRRAIQILLYCLGCEQVSFDHVEGVLQAALGDAPSSRVTLSGRWTAQRAYDELWLVDELHSRADQGGGPPLSWQLAGASVLQWQRPAPAWSWRFERRAWDPAEGVRVRSKFEVCIPPVPVVTVRTWQPGDRVSVLGSGRKKLQDVFVDAKVPKLLRHHWPLLCIHDEIFWVPGMTRADIALMDPGGASGWVIHAYPYLRCTQQKQAADT</sequence>
<dbReference type="NCBIfam" id="TIGR02433">
    <property type="entry name" value="lysidine_TilS_C"/>
    <property type="match status" value="1"/>
</dbReference>
<evidence type="ECO:0000256" key="7">
    <source>
        <dbReference type="ARBA" id="ARBA00048539"/>
    </source>
</evidence>
<keyword evidence="5 8" id="KW-0547">Nucleotide-binding</keyword>
<dbReference type="InterPro" id="IPR012795">
    <property type="entry name" value="tRNA_Ile_lys_synt_N"/>
</dbReference>
<evidence type="ECO:0000256" key="6">
    <source>
        <dbReference type="ARBA" id="ARBA00022840"/>
    </source>
</evidence>
<dbReference type="PANTHER" id="PTHR43033">
    <property type="entry name" value="TRNA(ILE)-LYSIDINE SYNTHASE-RELATED"/>
    <property type="match status" value="1"/>
</dbReference>
<dbReference type="PANTHER" id="PTHR43033:SF1">
    <property type="entry name" value="TRNA(ILE)-LYSIDINE SYNTHASE-RELATED"/>
    <property type="match status" value="1"/>
</dbReference>
<dbReference type="InterPro" id="IPR011063">
    <property type="entry name" value="TilS/TtcA_N"/>
</dbReference>
<comment type="subcellular location">
    <subcellularLocation>
        <location evidence="1 8">Cytoplasm</location>
    </subcellularLocation>
</comment>
<comment type="caution">
    <text evidence="10">The sequence shown here is derived from an EMBL/GenBank/DDBJ whole genome shotgun (WGS) entry which is preliminary data.</text>
</comment>